<comment type="caution">
    <text evidence="1">The sequence shown here is derived from an EMBL/GenBank/DDBJ whole genome shotgun (WGS) entry which is preliminary data.</text>
</comment>
<reference evidence="1 2" key="1">
    <citation type="submission" date="2020-11" db="EMBL/GenBank/DDBJ databases">
        <title>Sulfur oxidizing isolate from Hospital Hole Sinkhole.</title>
        <authorList>
            <person name="Scott K.M."/>
        </authorList>
    </citation>
    <scope>NUCLEOTIDE SEQUENCE [LARGE SCALE GENOMIC DNA]</scope>
    <source>
        <strain evidence="1 2">HH1</strain>
    </source>
</reference>
<name>A0ABS0BSE0_9GAMM</name>
<proteinExistence type="predicted"/>
<keyword evidence="2" id="KW-1185">Reference proteome</keyword>
<organism evidence="1 2">
    <name type="scientific">Thiomicrorhabdus heinhorstiae</name>
    <dbReference type="NCBI Taxonomy" id="2748010"/>
    <lineage>
        <taxon>Bacteria</taxon>
        <taxon>Pseudomonadati</taxon>
        <taxon>Pseudomonadota</taxon>
        <taxon>Gammaproteobacteria</taxon>
        <taxon>Thiotrichales</taxon>
        <taxon>Piscirickettsiaceae</taxon>
        <taxon>Thiomicrorhabdus</taxon>
    </lineage>
</organism>
<evidence type="ECO:0000313" key="1">
    <source>
        <dbReference type="EMBL" id="MBF6056788.1"/>
    </source>
</evidence>
<dbReference type="EMBL" id="JACBGI020000001">
    <property type="protein sequence ID" value="MBF6056788.1"/>
    <property type="molecule type" value="Genomic_DNA"/>
</dbReference>
<gene>
    <name evidence="1" type="ORF">H8792_000355</name>
</gene>
<dbReference type="RefSeq" id="WP_194947155.1">
    <property type="nucleotide sequence ID" value="NZ_JACBGI020000001.1"/>
</dbReference>
<evidence type="ECO:0008006" key="3">
    <source>
        <dbReference type="Google" id="ProtNLM"/>
    </source>
</evidence>
<protein>
    <recommendedName>
        <fullName evidence="3">DUF4375 domain-containing protein</fullName>
    </recommendedName>
</protein>
<sequence length="280" mass="32455">MPASAQQDTIQSTDSVAHSQDNAFVLNTPHRSDFPPSWIEHLTQRIYLNECASKEAFLLYWSENEAFPSLGIGHFIWFPQGVNPAFEETFPQMLAYVSERYPAPEWLRNNLLQDAPWKDRDEFLLWQSSEQAKAFRGWLKETMALQSEFILTRFFRKWQQAIGNKALVGQTNLQKRFNSLLSFESGALAVVDYFNFKGLGDSVKERYQGEGWGLIQVLQAMNWHEGMQEGQLLEEFVSAAKSRLALRVSLAKDWQAERRWLPGWYKRLNAYQEKLTTGSD</sequence>
<accession>A0ABS0BSE0</accession>
<dbReference type="Proteomes" id="UP001193680">
    <property type="component" value="Unassembled WGS sequence"/>
</dbReference>
<evidence type="ECO:0000313" key="2">
    <source>
        <dbReference type="Proteomes" id="UP001193680"/>
    </source>
</evidence>